<accession>A0A8J4Y3W8</accession>
<proteinExistence type="predicted"/>
<evidence type="ECO:0000313" key="3">
    <source>
        <dbReference type="Proteomes" id="UP000770661"/>
    </source>
</evidence>
<comment type="caution">
    <text evidence="2">The sequence shown here is derived from an EMBL/GenBank/DDBJ whole genome shotgun (WGS) entry which is preliminary data.</text>
</comment>
<feature type="compositionally biased region" description="Low complexity" evidence="1">
    <location>
        <begin position="114"/>
        <end position="126"/>
    </location>
</feature>
<dbReference type="AlphaFoldDB" id="A0A8J4Y3W8"/>
<dbReference type="Proteomes" id="UP000770661">
    <property type="component" value="Unassembled WGS sequence"/>
</dbReference>
<organism evidence="2 3">
    <name type="scientific">Chionoecetes opilio</name>
    <name type="common">Atlantic snow crab</name>
    <name type="synonym">Cancer opilio</name>
    <dbReference type="NCBI Taxonomy" id="41210"/>
    <lineage>
        <taxon>Eukaryota</taxon>
        <taxon>Metazoa</taxon>
        <taxon>Ecdysozoa</taxon>
        <taxon>Arthropoda</taxon>
        <taxon>Crustacea</taxon>
        <taxon>Multicrustacea</taxon>
        <taxon>Malacostraca</taxon>
        <taxon>Eumalacostraca</taxon>
        <taxon>Eucarida</taxon>
        <taxon>Decapoda</taxon>
        <taxon>Pleocyemata</taxon>
        <taxon>Brachyura</taxon>
        <taxon>Eubrachyura</taxon>
        <taxon>Majoidea</taxon>
        <taxon>Majidae</taxon>
        <taxon>Chionoecetes</taxon>
    </lineage>
</organism>
<evidence type="ECO:0000313" key="2">
    <source>
        <dbReference type="EMBL" id="KAG0720157.1"/>
    </source>
</evidence>
<sequence>MAALKHIHVYLLSGDNLEDPRVPVQRCHSSPEMSEGVVVGGEECSPPCEDTLPASPTPAPASPLPGVSPSPPVLSRAKLSPRFESVMDSRTGSTSPPPAAASRVRHTSALQVTSGGSNSSISSGSGQVCSAMEGEDSSSPRPLRRDRVHTISDMNPASRKLHLKSSSAAKKNCMKDIKPGVSPW</sequence>
<reference evidence="2" key="1">
    <citation type="submission" date="2020-07" db="EMBL/GenBank/DDBJ databases">
        <title>The High-quality genome of the commercially important snow crab, Chionoecetes opilio.</title>
        <authorList>
            <person name="Jeong J.-H."/>
            <person name="Ryu S."/>
        </authorList>
    </citation>
    <scope>NUCLEOTIDE SEQUENCE</scope>
    <source>
        <strain evidence="2">MADBK_172401_WGS</strain>
        <tissue evidence="2">Digestive gland</tissue>
    </source>
</reference>
<dbReference type="EMBL" id="JACEEZ010013314">
    <property type="protein sequence ID" value="KAG0720157.1"/>
    <property type="molecule type" value="Genomic_DNA"/>
</dbReference>
<protein>
    <submittedName>
        <fullName evidence="2">Uncharacterized protein</fullName>
    </submittedName>
</protein>
<gene>
    <name evidence="2" type="ORF">GWK47_006930</name>
</gene>
<name>A0A8J4Y3W8_CHIOP</name>
<feature type="compositionally biased region" description="Low complexity" evidence="1">
    <location>
        <begin position="37"/>
        <end position="54"/>
    </location>
</feature>
<feature type="compositionally biased region" description="Pro residues" evidence="1">
    <location>
        <begin position="55"/>
        <end position="72"/>
    </location>
</feature>
<feature type="region of interest" description="Disordered" evidence="1">
    <location>
        <begin position="37"/>
        <end position="184"/>
    </location>
</feature>
<evidence type="ECO:0000256" key="1">
    <source>
        <dbReference type="SAM" id="MobiDB-lite"/>
    </source>
</evidence>
<keyword evidence="3" id="KW-1185">Reference proteome</keyword>